<dbReference type="InterPro" id="IPR045265">
    <property type="entry name" value="AIR12_DOMON"/>
</dbReference>
<evidence type="ECO:0000256" key="1">
    <source>
        <dbReference type="ARBA" id="ARBA00004370"/>
    </source>
</evidence>
<name>A0A5N6M0X5_9ASTR</name>
<feature type="domain" description="DOMON" evidence="7">
    <location>
        <begin position="257"/>
        <end position="371"/>
    </location>
</feature>
<protein>
    <recommendedName>
        <fullName evidence="7">DOMON domain-containing protein</fullName>
    </recommendedName>
</protein>
<keyword evidence="3" id="KW-0732">Signal</keyword>
<evidence type="ECO:0000256" key="5">
    <source>
        <dbReference type="ARBA" id="ARBA00023136"/>
    </source>
</evidence>
<dbReference type="Pfam" id="PF04526">
    <property type="entry name" value="DUF568"/>
    <property type="match status" value="1"/>
</dbReference>
<dbReference type="Proteomes" id="UP000326396">
    <property type="component" value="Linkage Group LG7"/>
</dbReference>
<dbReference type="CDD" id="cd09629">
    <property type="entry name" value="DOMON_CIL1_like"/>
    <property type="match status" value="1"/>
</dbReference>
<dbReference type="PANTHER" id="PTHR23130:SF159">
    <property type="entry name" value="OS08G0335600 PROTEIN"/>
    <property type="match status" value="1"/>
</dbReference>
<dbReference type="OrthoDB" id="19261at2759"/>
<dbReference type="PANTHER" id="PTHR23130">
    <property type="entry name" value="CYTOCHROME B561 AND DOMON DOMAIN-CONTAINING PROTEIN"/>
    <property type="match status" value="1"/>
</dbReference>
<evidence type="ECO:0000313" key="9">
    <source>
        <dbReference type="Proteomes" id="UP000326396"/>
    </source>
</evidence>
<feature type="compositionally biased region" description="Basic and acidic residues" evidence="6">
    <location>
        <begin position="1"/>
        <end position="39"/>
    </location>
</feature>
<keyword evidence="9" id="KW-1185">Reference proteome</keyword>
<evidence type="ECO:0000256" key="2">
    <source>
        <dbReference type="ARBA" id="ARBA00022448"/>
    </source>
</evidence>
<evidence type="ECO:0000256" key="4">
    <source>
        <dbReference type="ARBA" id="ARBA00022982"/>
    </source>
</evidence>
<keyword evidence="5" id="KW-0472">Membrane</keyword>
<dbReference type="EMBL" id="SZYD01000017">
    <property type="protein sequence ID" value="KAD3066613.1"/>
    <property type="molecule type" value="Genomic_DNA"/>
</dbReference>
<dbReference type="GO" id="GO:0016020">
    <property type="term" value="C:membrane"/>
    <property type="evidence" value="ECO:0007669"/>
    <property type="project" value="UniProtKB-SubCell"/>
</dbReference>
<evidence type="ECO:0000256" key="3">
    <source>
        <dbReference type="ARBA" id="ARBA00022729"/>
    </source>
</evidence>
<dbReference type="AlphaFoldDB" id="A0A5N6M0X5"/>
<keyword evidence="4" id="KW-0249">Electron transport</keyword>
<sequence length="400" mass="44895">MAEQKERLCKQPQEHEELRIENEEPINEDDHEHNEKPQNEDELTLEPRVAKAISDVVCKVMEEKLPVFIAKALKDTLGDDTCYWVIMDLQNASAGQINGYGALCRHKPMVTPGSSSCMMIRKCLVDEQAHVPLKDHLLLMIDSTREKMNVGENRARNGVTDCPESRNEENFKVWNFWTCRDEEQLFWTSNLQFKTIRLWGSHLGTYLQVLIVVLQSKLRQIRHKSCERTGISPVKEHACRLCVARSVYTSCKDLPHLSAQLHWTYNSTMGVAKIAYRARRQGASGWVAWAINPNQIGMVGSEALVAYVNSNGSVTVYPTMITSYSPSMLPVDLSFQVLGLSAEFLNNEITIFATVGPFGGGSVVNQVWQAGNLVIDGVPQMHAVSQQNLQSTGELDFLSG</sequence>
<gene>
    <name evidence="8" type="ORF">E3N88_34493</name>
</gene>
<evidence type="ECO:0000259" key="7">
    <source>
        <dbReference type="PROSITE" id="PS50836"/>
    </source>
</evidence>
<evidence type="ECO:0000313" key="8">
    <source>
        <dbReference type="EMBL" id="KAD3066613.1"/>
    </source>
</evidence>
<comment type="subcellular location">
    <subcellularLocation>
        <location evidence="1">Membrane</location>
    </subcellularLocation>
</comment>
<dbReference type="InterPro" id="IPR005018">
    <property type="entry name" value="DOMON_domain"/>
</dbReference>
<feature type="region of interest" description="Disordered" evidence="6">
    <location>
        <begin position="1"/>
        <end position="46"/>
    </location>
</feature>
<reference evidence="8 9" key="1">
    <citation type="submission" date="2019-05" db="EMBL/GenBank/DDBJ databases">
        <title>Mikania micrantha, genome provides insights into the molecular mechanism of rapid growth.</title>
        <authorList>
            <person name="Liu B."/>
        </authorList>
    </citation>
    <scope>NUCLEOTIDE SEQUENCE [LARGE SCALE GENOMIC DNA]</scope>
    <source>
        <strain evidence="8">NLD-2019</strain>
        <tissue evidence="8">Leaf</tissue>
    </source>
</reference>
<organism evidence="8 9">
    <name type="scientific">Mikania micrantha</name>
    <name type="common">bitter vine</name>
    <dbReference type="NCBI Taxonomy" id="192012"/>
    <lineage>
        <taxon>Eukaryota</taxon>
        <taxon>Viridiplantae</taxon>
        <taxon>Streptophyta</taxon>
        <taxon>Embryophyta</taxon>
        <taxon>Tracheophyta</taxon>
        <taxon>Spermatophyta</taxon>
        <taxon>Magnoliopsida</taxon>
        <taxon>eudicotyledons</taxon>
        <taxon>Gunneridae</taxon>
        <taxon>Pentapetalae</taxon>
        <taxon>asterids</taxon>
        <taxon>campanulids</taxon>
        <taxon>Asterales</taxon>
        <taxon>Asteraceae</taxon>
        <taxon>Asteroideae</taxon>
        <taxon>Heliantheae alliance</taxon>
        <taxon>Eupatorieae</taxon>
        <taxon>Mikania</taxon>
    </lineage>
</organism>
<accession>A0A5N6M0X5</accession>
<proteinExistence type="predicted"/>
<keyword evidence="2" id="KW-0813">Transport</keyword>
<evidence type="ECO:0000256" key="6">
    <source>
        <dbReference type="SAM" id="MobiDB-lite"/>
    </source>
</evidence>
<comment type="caution">
    <text evidence="8">The sequence shown here is derived from an EMBL/GenBank/DDBJ whole genome shotgun (WGS) entry which is preliminary data.</text>
</comment>
<dbReference type="PROSITE" id="PS50836">
    <property type="entry name" value="DOMON"/>
    <property type="match status" value="1"/>
</dbReference>